<comment type="caution">
    <text evidence="1">The sequence shown here is derived from an EMBL/GenBank/DDBJ whole genome shotgun (WGS) entry which is preliminary data.</text>
</comment>
<accession>A0ABW0IXA0</accession>
<organism evidence="1 2">
    <name type="scientific">Bosea eneae</name>
    <dbReference type="NCBI Taxonomy" id="151454"/>
    <lineage>
        <taxon>Bacteria</taxon>
        <taxon>Pseudomonadati</taxon>
        <taxon>Pseudomonadota</taxon>
        <taxon>Alphaproteobacteria</taxon>
        <taxon>Hyphomicrobiales</taxon>
        <taxon>Boseaceae</taxon>
        <taxon>Bosea</taxon>
    </lineage>
</organism>
<evidence type="ECO:0000313" key="2">
    <source>
        <dbReference type="Proteomes" id="UP001596053"/>
    </source>
</evidence>
<name>A0ABW0IXA0_9HYPH</name>
<dbReference type="NCBIfam" id="NF040700">
    <property type="entry name" value="VPA1262_N_dom"/>
    <property type="match status" value="1"/>
</dbReference>
<gene>
    <name evidence="1" type="ORF">ACFPOB_18015</name>
</gene>
<dbReference type="RefSeq" id="WP_377799784.1">
    <property type="nucleotide sequence ID" value="NZ_JBHSLW010000029.1"/>
</dbReference>
<sequence>MREPSRRERPQLLFASVELITPSRPVPDSMRVNAKGVPQVHSASSIGIDLAFRRVSMRAAEAVTWYRSLQSAPSLPIPVADADRGRHDGTAIQASSLADEPAWPFLSTPLADPSLFGSGDDFYPTPFTGPGSHPARAHRQLAVLTPQLERILGDEEARRWLLRRIHFDVARHDELLGGAVLVVPDPDVRVVRTSMARDAAGREHMVGEVRPRLHRSLRGLTLTLFEERFGAMNLFKSFEVGDALMIAPASDQIEHAGHALSHTERGLIDQQKALPYLRTIGFNMGLTKRRVRLETRDDRRKGSKPTVHDLSETDWSTNSVVELHPDLPRSRDAASRFYASSQRRHAERLAHRQQVQWFDQRSVALRFIREQIARAKDAVMIVDPYADGLDLFNFGHFIGRSDVILRLLTSRLPFHNAENVRAGFAEVLRTFRERGLPQPEIRVLAGAQNPPIHDRFLVVDGDVWLSGNSLNRIGERASVMLKLIDPAEVRTRLQRLFDTAEGLDLGEMKP</sequence>
<keyword evidence="2" id="KW-1185">Reference proteome</keyword>
<evidence type="ECO:0000313" key="1">
    <source>
        <dbReference type="EMBL" id="MFC5421458.1"/>
    </source>
</evidence>
<protein>
    <submittedName>
        <fullName evidence="1">VPA1262 family N-terminal domain-containing protein</fullName>
    </submittedName>
</protein>
<proteinExistence type="predicted"/>
<dbReference type="Proteomes" id="UP001596053">
    <property type="component" value="Unassembled WGS sequence"/>
</dbReference>
<dbReference type="EMBL" id="JBHSLW010000029">
    <property type="protein sequence ID" value="MFC5421458.1"/>
    <property type="molecule type" value="Genomic_DNA"/>
</dbReference>
<reference evidence="2" key="1">
    <citation type="journal article" date="2019" name="Int. J. Syst. Evol. Microbiol.">
        <title>The Global Catalogue of Microorganisms (GCM) 10K type strain sequencing project: providing services to taxonomists for standard genome sequencing and annotation.</title>
        <authorList>
            <consortium name="The Broad Institute Genomics Platform"/>
            <consortium name="The Broad Institute Genome Sequencing Center for Infectious Disease"/>
            <person name="Wu L."/>
            <person name="Ma J."/>
        </authorList>
    </citation>
    <scope>NUCLEOTIDE SEQUENCE [LARGE SCALE GENOMIC DNA]</scope>
    <source>
        <strain evidence="2">NCAIM B.01391</strain>
    </source>
</reference>